<gene>
    <name evidence="9" type="ORF">R7226_17085</name>
</gene>
<dbReference type="SUPFAM" id="SSF48317">
    <property type="entry name" value="Acid phosphatase/Vanadium-dependent haloperoxidase"/>
    <property type="match status" value="1"/>
</dbReference>
<keyword evidence="6 7" id="KW-0472">Membrane</keyword>
<comment type="similarity">
    <text evidence="2">Belongs to the DedA family.</text>
</comment>
<feature type="domain" description="Phosphatidic acid phosphatase type 2/haloperoxidase" evidence="8">
    <location>
        <begin position="385"/>
        <end position="497"/>
    </location>
</feature>
<evidence type="ECO:0000256" key="7">
    <source>
        <dbReference type="SAM" id="Phobius"/>
    </source>
</evidence>
<keyword evidence="4 7" id="KW-0812">Transmembrane</keyword>
<protein>
    <submittedName>
        <fullName evidence="9">Bifunctional DedA family/phosphatase PAP2 family protein</fullName>
    </submittedName>
</protein>
<accession>A0ABU4HS93</accession>
<evidence type="ECO:0000256" key="1">
    <source>
        <dbReference type="ARBA" id="ARBA00004651"/>
    </source>
</evidence>
<dbReference type="PANTHER" id="PTHR42709:SF6">
    <property type="entry name" value="UNDECAPRENYL PHOSPHATE TRANSPORTER A"/>
    <property type="match status" value="1"/>
</dbReference>
<evidence type="ECO:0000313" key="10">
    <source>
        <dbReference type="Proteomes" id="UP001284601"/>
    </source>
</evidence>
<dbReference type="Proteomes" id="UP001284601">
    <property type="component" value="Unassembled WGS sequence"/>
</dbReference>
<dbReference type="InterPro" id="IPR032816">
    <property type="entry name" value="VTT_dom"/>
</dbReference>
<evidence type="ECO:0000256" key="5">
    <source>
        <dbReference type="ARBA" id="ARBA00022989"/>
    </source>
</evidence>
<feature type="transmembrane region" description="Helical" evidence="7">
    <location>
        <begin position="305"/>
        <end position="325"/>
    </location>
</feature>
<dbReference type="Pfam" id="PF01569">
    <property type="entry name" value="PAP2"/>
    <property type="match status" value="1"/>
</dbReference>
<dbReference type="InterPro" id="IPR036938">
    <property type="entry name" value="PAP2/HPO_sf"/>
</dbReference>
<feature type="transmembrane region" description="Helical" evidence="7">
    <location>
        <begin position="424"/>
        <end position="443"/>
    </location>
</feature>
<comment type="subcellular location">
    <subcellularLocation>
        <location evidence="1">Cell membrane</location>
        <topology evidence="1">Multi-pass membrane protein</topology>
    </subcellularLocation>
</comment>
<evidence type="ECO:0000313" key="9">
    <source>
        <dbReference type="EMBL" id="MDW5596064.1"/>
    </source>
</evidence>
<keyword evidence="10" id="KW-1185">Reference proteome</keyword>
<keyword evidence="5 7" id="KW-1133">Transmembrane helix</keyword>
<feature type="transmembrane region" description="Helical" evidence="7">
    <location>
        <begin position="26"/>
        <end position="46"/>
    </location>
</feature>
<comment type="caution">
    <text evidence="9">The sequence shown here is derived from an EMBL/GenBank/DDBJ whole genome shotgun (WGS) entry which is preliminary data.</text>
</comment>
<feature type="transmembrane region" description="Helical" evidence="7">
    <location>
        <begin position="67"/>
        <end position="86"/>
    </location>
</feature>
<reference evidence="9 10" key="2">
    <citation type="submission" date="2023-10" db="EMBL/GenBank/DDBJ databases">
        <authorList>
            <person name="Han X.F."/>
        </authorList>
    </citation>
    <scope>NUCLEOTIDE SEQUENCE [LARGE SCALE GENOMIC DNA]</scope>
    <source>
        <strain evidence="9 10">KCTC 39840</strain>
    </source>
</reference>
<name>A0ABU4HS93_9ACTN</name>
<feature type="transmembrane region" description="Helical" evidence="7">
    <location>
        <begin position="230"/>
        <end position="249"/>
    </location>
</feature>
<dbReference type="RefSeq" id="WP_318598442.1">
    <property type="nucleotide sequence ID" value="NZ_JAWSTH010000046.1"/>
</dbReference>
<sequence>MKPIWFVAAAAVLAFAWWRRRRLEPPLLIGLLLIAAGSVVYATGLVEFPDLEEVLTDLGRALGTWTYLLVGVLCFLESGAGIGLLVPGETAIIVGGVVAGQGEIDIVLLIAIAWATAVAGDFTSFLIGRKLGRAFLLKHGPRVKITESRIEQVEAFYDKHGGKAVFLGRFVGLVRAVSPFVAGSSGMPARRFLPYDILAAGIMVTAFSLLGYLFWHSLDRVLKIARQGTLALGTVIVVVIAIVVAVRWLRVEANRDRLDAWIEQQSHKPGIGPVIRFLRLLGRKLSGPARFLWNRLTPGQLGLELTSLLAIAAVGSFVFFGYIIALDPITELTPGDRRGVRWSGDLESAWLTDLAKVVTHLGALPIAGGALALVAIVLLTRREWLEGLALLSGGVLTYAGVHLTKNATDRPRPLEPLVDAMGSSYPSGHAAYAVFWVAIAVALRRAFPGLASRAIVLTAGIAIAVAVGLTRIYLRVHWFSDVAGGWGLAAMCFALTGMIALIVSYFTGGDAAHEADAAAPVSSR</sequence>
<feature type="transmembrane region" description="Helical" evidence="7">
    <location>
        <begin position="486"/>
        <end position="506"/>
    </location>
</feature>
<dbReference type="EMBL" id="JAWSTH010000046">
    <property type="protein sequence ID" value="MDW5596064.1"/>
    <property type="molecule type" value="Genomic_DNA"/>
</dbReference>
<feature type="transmembrane region" description="Helical" evidence="7">
    <location>
        <begin position="106"/>
        <end position="128"/>
    </location>
</feature>
<evidence type="ECO:0000256" key="3">
    <source>
        <dbReference type="ARBA" id="ARBA00022475"/>
    </source>
</evidence>
<evidence type="ECO:0000256" key="2">
    <source>
        <dbReference type="ARBA" id="ARBA00010792"/>
    </source>
</evidence>
<feature type="transmembrane region" description="Helical" evidence="7">
    <location>
        <begin position="197"/>
        <end position="218"/>
    </location>
</feature>
<dbReference type="InterPro" id="IPR051311">
    <property type="entry name" value="DedA_domain"/>
</dbReference>
<dbReference type="InterPro" id="IPR000326">
    <property type="entry name" value="PAP2/HPO"/>
</dbReference>
<organism evidence="9 10">
    <name type="scientific">Conexibacter stalactiti</name>
    <dbReference type="NCBI Taxonomy" id="1940611"/>
    <lineage>
        <taxon>Bacteria</taxon>
        <taxon>Bacillati</taxon>
        <taxon>Actinomycetota</taxon>
        <taxon>Thermoleophilia</taxon>
        <taxon>Solirubrobacterales</taxon>
        <taxon>Conexibacteraceae</taxon>
        <taxon>Conexibacter</taxon>
    </lineage>
</organism>
<dbReference type="CDD" id="cd03392">
    <property type="entry name" value="PAP2_like_2"/>
    <property type="match status" value="1"/>
</dbReference>
<dbReference type="SMART" id="SM00014">
    <property type="entry name" value="acidPPc"/>
    <property type="match status" value="1"/>
</dbReference>
<reference evidence="10" key="1">
    <citation type="submission" date="2023-07" db="EMBL/GenBank/DDBJ databases">
        <title>Conexibacter stalactiti sp. nov., isolated from stalactites in a lava cave and emended description of the genus Conexibacter.</title>
        <authorList>
            <person name="Lee S.D."/>
        </authorList>
    </citation>
    <scope>NUCLEOTIDE SEQUENCE [LARGE SCALE GENOMIC DNA]</scope>
    <source>
        <strain evidence="10">KCTC 39840</strain>
    </source>
</reference>
<evidence type="ECO:0000256" key="4">
    <source>
        <dbReference type="ARBA" id="ARBA00022692"/>
    </source>
</evidence>
<feature type="transmembrane region" description="Helical" evidence="7">
    <location>
        <begin position="455"/>
        <end position="474"/>
    </location>
</feature>
<dbReference type="Pfam" id="PF09335">
    <property type="entry name" value="VTT_dom"/>
    <property type="match status" value="1"/>
</dbReference>
<evidence type="ECO:0000256" key="6">
    <source>
        <dbReference type="ARBA" id="ARBA00023136"/>
    </source>
</evidence>
<feature type="transmembrane region" description="Helical" evidence="7">
    <location>
        <begin position="387"/>
        <end position="404"/>
    </location>
</feature>
<dbReference type="Gene3D" id="1.20.144.10">
    <property type="entry name" value="Phosphatidic acid phosphatase type 2/haloperoxidase"/>
    <property type="match status" value="1"/>
</dbReference>
<keyword evidence="3" id="KW-1003">Cell membrane</keyword>
<evidence type="ECO:0000259" key="8">
    <source>
        <dbReference type="SMART" id="SM00014"/>
    </source>
</evidence>
<feature type="transmembrane region" description="Helical" evidence="7">
    <location>
        <begin position="357"/>
        <end position="380"/>
    </location>
</feature>
<proteinExistence type="inferred from homology"/>
<dbReference type="PANTHER" id="PTHR42709">
    <property type="entry name" value="ALKALINE PHOSPHATASE LIKE PROTEIN"/>
    <property type="match status" value="1"/>
</dbReference>